<dbReference type="RefSeq" id="WP_377916066.1">
    <property type="nucleotide sequence ID" value="NZ_JBHRZT010000052.1"/>
</dbReference>
<dbReference type="EMBL" id="JBHRZT010000052">
    <property type="protein sequence ID" value="MFC3884538.1"/>
    <property type="molecule type" value="Genomic_DNA"/>
</dbReference>
<feature type="transmembrane region" description="Helical" evidence="1">
    <location>
        <begin position="52"/>
        <end position="81"/>
    </location>
</feature>
<keyword evidence="2" id="KW-0966">Cell projection</keyword>
<comment type="caution">
    <text evidence="2">The sequence shown here is derived from an EMBL/GenBank/DDBJ whole genome shotgun (WGS) entry which is preliminary data.</text>
</comment>
<evidence type="ECO:0000313" key="2">
    <source>
        <dbReference type="EMBL" id="MFC3884538.1"/>
    </source>
</evidence>
<keyword evidence="2" id="KW-0969">Cilium</keyword>
<reference evidence="3" key="1">
    <citation type="journal article" date="2019" name="Int. J. Syst. Evol. Microbiol.">
        <title>The Global Catalogue of Microorganisms (GCM) 10K type strain sequencing project: providing services to taxonomists for standard genome sequencing and annotation.</title>
        <authorList>
            <consortium name="The Broad Institute Genomics Platform"/>
            <consortium name="The Broad Institute Genome Sequencing Center for Infectious Disease"/>
            <person name="Wu L."/>
            <person name="Ma J."/>
        </authorList>
    </citation>
    <scope>NUCLEOTIDE SEQUENCE [LARGE SCALE GENOMIC DNA]</scope>
    <source>
        <strain evidence="3">CCUG 61889</strain>
    </source>
</reference>
<accession>A0ABV8B2M4</accession>
<dbReference type="Proteomes" id="UP001595752">
    <property type="component" value="Unassembled WGS sequence"/>
</dbReference>
<sequence>MKKFGLLLLGGIAAAVLFTHLAPMIALAIGLVVLYFAIKQFFKAETTFRKVLWSVIGFIALMATASNVPAIIGVAAAYILYIVYKKWNDNKEIVKEESDPFVNFEKQWAELKRN</sequence>
<protein>
    <submittedName>
        <fullName evidence="2">Flagellar basal body rod protein</fullName>
    </submittedName>
</protein>
<evidence type="ECO:0000256" key="1">
    <source>
        <dbReference type="SAM" id="Phobius"/>
    </source>
</evidence>
<proteinExistence type="predicted"/>
<keyword evidence="3" id="KW-1185">Reference proteome</keyword>
<gene>
    <name evidence="2" type="ORF">ACFOU2_13905</name>
</gene>
<keyword evidence="2" id="KW-0282">Flagellum</keyword>
<name>A0ABV8B2M4_9BACI</name>
<keyword evidence="1" id="KW-1133">Transmembrane helix</keyword>
<organism evidence="2 3">
    <name type="scientific">Bacillus songklensis</name>
    <dbReference type="NCBI Taxonomy" id="1069116"/>
    <lineage>
        <taxon>Bacteria</taxon>
        <taxon>Bacillati</taxon>
        <taxon>Bacillota</taxon>
        <taxon>Bacilli</taxon>
        <taxon>Bacillales</taxon>
        <taxon>Bacillaceae</taxon>
        <taxon>Bacillus</taxon>
    </lineage>
</organism>
<keyword evidence="1" id="KW-0472">Membrane</keyword>
<evidence type="ECO:0000313" key="3">
    <source>
        <dbReference type="Proteomes" id="UP001595752"/>
    </source>
</evidence>
<keyword evidence="1" id="KW-0812">Transmembrane</keyword>